<dbReference type="OrthoDB" id="5422795at2759"/>
<evidence type="ECO:0000256" key="5">
    <source>
        <dbReference type="ARBA" id="ARBA00022840"/>
    </source>
</evidence>
<comment type="similarity">
    <text evidence="1">Belongs to the FGGY kinase family.</text>
</comment>
<comment type="caution">
    <text evidence="8">The sequence shown here is derived from an EMBL/GenBank/DDBJ whole genome shotgun (WGS) entry which is preliminary data.</text>
</comment>
<gene>
    <name evidence="8" type="ORF">EZS28_026341</name>
</gene>
<dbReference type="GO" id="GO:0005739">
    <property type="term" value="C:mitochondrion"/>
    <property type="evidence" value="ECO:0007669"/>
    <property type="project" value="TreeGrafter"/>
</dbReference>
<reference evidence="8 9" key="1">
    <citation type="submission" date="2019-03" db="EMBL/GenBank/DDBJ databases">
        <title>Single cell metagenomics reveals metabolic interactions within the superorganism composed of flagellate Streblomastix strix and complex community of Bacteroidetes bacteria on its surface.</title>
        <authorList>
            <person name="Treitli S.C."/>
            <person name="Kolisko M."/>
            <person name="Husnik F."/>
            <person name="Keeling P."/>
            <person name="Hampl V."/>
        </authorList>
    </citation>
    <scope>NUCLEOTIDE SEQUENCE [LARGE SCALE GENOMIC DNA]</scope>
    <source>
        <strain evidence="8">ST1C</strain>
    </source>
</reference>
<dbReference type="SUPFAM" id="SSF53067">
    <property type="entry name" value="Actin-like ATPase domain"/>
    <property type="match status" value="2"/>
</dbReference>
<organism evidence="8 9">
    <name type="scientific">Streblomastix strix</name>
    <dbReference type="NCBI Taxonomy" id="222440"/>
    <lineage>
        <taxon>Eukaryota</taxon>
        <taxon>Metamonada</taxon>
        <taxon>Preaxostyla</taxon>
        <taxon>Oxymonadida</taxon>
        <taxon>Streblomastigidae</taxon>
        <taxon>Streblomastix</taxon>
    </lineage>
</organism>
<evidence type="ECO:0000313" key="9">
    <source>
        <dbReference type="Proteomes" id="UP000324800"/>
    </source>
</evidence>
<dbReference type="PANTHER" id="PTHR10196">
    <property type="entry name" value="SUGAR KINASE"/>
    <property type="match status" value="1"/>
</dbReference>
<feature type="domain" description="Carbohydrate kinase FGGY C-terminal" evidence="7">
    <location>
        <begin position="21"/>
        <end position="222"/>
    </location>
</feature>
<evidence type="ECO:0000256" key="2">
    <source>
        <dbReference type="ARBA" id="ARBA00022679"/>
    </source>
</evidence>
<dbReference type="Gene3D" id="3.30.420.40">
    <property type="match status" value="1"/>
</dbReference>
<evidence type="ECO:0000259" key="7">
    <source>
        <dbReference type="Pfam" id="PF02782"/>
    </source>
</evidence>
<keyword evidence="5" id="KW-0067">ATP-binding</keyword>
<protein>
    <recommendedName>
        <fullName evidence="7">Carbohydrate kinase FGGY C-terminal domain-containing protein</fullName>
    </recommendedName>
</protein>
<dbReference type="AlphaFoldDB" id="A0A5J4V6T0"/>
<dbReference type="GO" id="GO:0046167">
    <property type="term" value="P:glycerol-3-phosphate biosynthetic process"/>
    <property type="evidence" value="ECO:0007669"/>
    <property type="project" value="TreeGrafter"/>
</dbReference>
<dbReference type="GO" id="GO:0004370">
    <property type="term" value="F:glycerol kinase activity"/>
    <property type="evidence" value="ECO:0007669"/>
    <property type="project" value="TreeGrafter"/>
</dbReference>
<dbReference type="GO" id="GO:0006641">
    <property type="term" value="P:triglyceride metabolic process"/>
    <property type="evidence" value="ECO:0007669"/>
    <property type="project" value="TreeGrafter"/>
</dbReference>
<keyword evidence="2" id="KW-0808">Transferase</keyword>
<keyword evidence="3" id="KW-0547">Nucleotide-binding</keyword>
<sequence length="274" mass="31730">MYKLDVIIQGFEQPHDIGTLAKQVEDTGDIVFVPSFQGFFAPRWRSDVRATFVGISLQAEPAHFARALEEAIALQFCEVLVSMGEDRQNERVKQKMEKEKESEKQNDEQTETNEKEDKKQEEIEKKLEKEEQEKLKKERIKERNEQLKLKQKLDNEKLKDEERNQIQKEIQKYLPSRVVVDGGPTEDEFLMQLQADFLNAEVVRPQNIEATALGAAMAAGLAVGVWPSLTDMIESIQSEMIVWAPKISDELRNKKVRNWERAVEATLSYRVHQE</sequence>
<dbReference type="EMBL" id="SNRW01009352">
    <property type="protein sequence ID" value="KAA6378133.1"/>
    <property type="molecule type" value="Genomic_DNA"/>
</dbReference>
<proteinExistence type="inferred from homology"/>
<accession>A0A5J4V6T0</accession>
<evidence type="ECO:0000256" key="6">
    <source>
        <dbReference type="SAM" id="MobiDB-lite"/>
    </source>
</evidence>
<name>A0A5J4V6T0_9EUKA</name>
<dbReference type="PANTHER" id="PTHR10196:SF69">
    <property type="entry name" value="GLYCEROL KINASE"/>
    <property type="match status" value="1"/>
</dbReference>
<evidence type="ECO:0000256" key="1">
    <source>
        <dbReference type="ARBA" id="ARBA00009156"/>
    </source>
</evidence>
<keyword evidence="4" id="KW-0418">Kinase</keyword>
<evidence type="ECO:0000313" key="8">
    <source>
        <dbReference type="EMBL" id="KAA6378133.1"/>
    </source>
</evidence>
<dbReference type="GO" id="GO:0006071">
    <property type="term" value="P:glycerol metabolic process"/>
    <property type="evidence" value="ECO:0007669"/>
    <property type="project" value="TreeGrafter"/>
</dbReference>
<dbReference type="InterPro" id="IPR043129">
    <property type="entry name" value="ATPase_NBD"/>
</dbReference>
<dbReference type="InterPro" id="IPR018485">
    <property type="entry name" value="FGGY_C"/>
</dbReference>
<dbReference type="Pfam" id="PF02782">
    <property type="entry name" value="FGGY_C"/>
    <property type="match status" value="1"/>
</dbReference>
<evidence type="ECO:0000256" key="4">
    <source>
        <dbReference type="ARBA" id="ARBA00022777"/>
    </source>
</evidence>
<dbReference type="Proteomes" id="UP000324800">
    <property type="component" value="Unassembled WGS sequence"/>
</dbReference>
<feature type="region of interest" description="Disordered" evidence="6">
    <location>
        <begin position="90"/>
        <end position="123"/>
    </location>
</feature>
<evidence type="ECO:0000256" key="3">
    <source>
        <dbReference type="ARBA" id="ARBA00022741"/>
    </source>
</evidence>
<dbReference type="GO" id="GO:0005524">
    <property type="term" value="F:ATP binding"/>
    <property type="evidence" value="ECO:0007669"/>
    <property type="project" value="UniProtKB-KW"/>
</dbReference>